<sequence length="371" mass="42431">MRFVPVNGLMEGMYVGKSLFDRNNQLLLSKGSVVQKSYIDKIYKMGYQGIYVEDYISSDIEVKDIICDELRRNTVNTIKNVFIEADNDKKSNKKTNNINETKSLVTNIVDQILENRDTIVNLIDLKIFDDYTFYHCVNVAVLSIVLGTSIGLNKEKLYNLGLGAILHDIGKMFINSKILNKNGKLTEEEYKHIQKHSEYGYNYLKETFEIPLSSYIGVLQHHEKYDGTGYPSNRAKEDISLYGRIIGIADVYDALTSTRPYRKALLPSEAIEYIMANGGIMFDVNLIQNFVKKVAPFPVGTCVELSNRYKGIVVENYEEACCRPKIKIILDDNNNEIDSFYYNLKDQKELRNVTITSISDLSIGNFRKKCN</sequence>
<protein>
    <submittedName>
        <fullName evidence="1">HD-GYP domain-containing protein</fullName>
    </submittedName>
</protein>
<name>A0ACB5UIF6_9FIRM</name>
<organism evidence="1 2">
    <name type="scientific">Vallitalea maricola</name>
    <dbReference type="NCBI Taxonomy" id="3074433"/>
    <lineage>
        <taxon>Bacteria</taxon>
        <taxon>Bacillati</taxon>
        <taxon>Bacillota</taxon>
        <taxon>Clostridia</taxon>
        <taxon>Lachnospirales</taxon>
        <taxon>Vallitaleaceae</taxon>
        <taxon>Vallitalea</taxon>
    </lineage>
</organism>
<reference evidence="1" key="1">
    <citation type="submission" date="2023-09" db="EMBL/GenBank/DDBJ databases">
        <title>Vallitalea sediminicola and Vallitalea maricola sp. nov., anaerobic bacteria isolated from marine sediment.</title>
        <authorList>
            <person name="Hirano S."/>
            <person name="Maeda A."/>
            <person name="Terahara T."/>
            <person name="Mori K."/>
            <person name="Hamada M."/>
            <person name="Matsumoto R."/>
            <person name="Kobayashi T."/>
        </authorList>
    </citation>
    <scope>NUCLEOTIDE SEQUENCE</scope>
    <source>
        <strain evidence="1">AN17-2</strain>
    </source>
</reference>
<dbReference type="Proteomes" id="UP001374599">
    <property type="component" value="Unassembled WGS sequence"/>
</dbReference>
<comment type="caution">
    <text evidence="1">The sequence shown here is derived from an EMBL/GenBank/DDBJ whole genome shotgun (WGS) entry which is preliminary data.</text>
</comment>
<accession>A0ACB5UIF6</accession>
<gene>
    <name evidence="1" type="ORF">AN2V17_19740</name>
</gene>
<keyword evidence="2" id="KW-1185">Reference proteome</keyword>
<dbReference type="EMBL" id="BTPU01000028">
    <property type="protein sequence ID" value="GMQ62742.1"/>
    <property type="molecule type" value="Genomic_DNA"/>
</dbReference>
<evidence type="ECO:0000313" key="1">
    <source>
        <dbReference type="EMBL" id="GMQ62742.1"/>
    </source>
</evidence>
<proteinExistence type="predicted"/>
<evidence type="ECO:0000313" key="2">
    <source>
        <dbReference type="Proteomes" id="UP001374599"/>
    </source>
</evidence>